<name>A0ABW4A639_9ACTN</name>
<keyword evidence="2" id="KW-1185">Reference proteome</keyword>
<accession>A0ABW4A639</accession>
<comment type="caution">
    <text evidence="1">The sequence shown here is derived from an EMBL/GenBank/DDBJ whole genome shotgun (WGS) entry which is preliminary data.</text>
</comment>
<dbReference type="Proteomes" id="UP001597183">
    <property type="component" value="Unassembled WGS sequence"/>
</dbReference>
<evidence type="ECO:0000313" key="1">
    <source>
        <dbReference type="EMBL" id="MFD1366161.1"/>
    </source>
</evidence>
<evidence type="ECO:0000313" key="2">
    <source>
        <dbReference type="Proteomes" id="UP001597183"/>
    </source>
</evidence>
<organism evidence="1 2">
    <name type="scientific">Actinoplanes sichuanensis</name>
    <dbReference type="NCBI Taxonomy" id="512349"/>
    <lineage>
        <taxon>Bacteria</taxon>
        <taxon>Bacillati</taxon>
        <taxon>Actinomycetota</taxon>
        <taxon>Actinomycetes</taxon>
        <taxon>Micromonosporales</taxon>
        <taxon>Micromonosporaceae</taxon>
        <taxon>Actinoplanes</taxon>
    </lineage>
</organism>
<dbReference type="RefSeq" id="WP_317786557.1">
    <property type="nucleotide sequence ID" value="NZ_AP028461.1"/>
</dbReference>
<reference evidence="2" key="1">
    <citation type="journal article" date="2019" name="Int. J. Syst. Evol. Microbiol.">
        <title>The Global Catalogue of Microorganisms (GCM) 10K type strain sequencing project: providing services to taxonomists for standard genome sequencing and annotation.</title>
        <authorList>
            <consortium name="The Broad Institute Genomics Platform"/>
            <consortium name="The Broad Institute Genome Sequencing Center for Infectious Disease"/>
            <person name="Wu L."/>
            <person name="Ma J."/>
        </authorList>
    </citation>
    <scope>NUCLEOTIDE SEQUENCE [LARGE SCALE GENOMIC DNA]</scope>
    <source>
        <strain evidence="2">CCM 7526</strain>
    </source>
</reference>
<protein>
    <submittedName>
        <fullName evidence="1">Uncharacterized protein</fullName>
    </submittedName>
</protein>
<dbReference type="EMBL" id="JBHTMK010000016">
    <property type="protein sequence ID" value="MFD1366161.1"/>
    <property type="molecule type" value="Genomic_DNA"/>
</dbReference>
<gene>
    <name evidence="1" type="ORF">ACFQ5G_12475</name>
</gene>
<proteinExistence type="predicted"/>
<sequence>MANSQLLPDLEGFEEFFGIKVSTLGEDGGMVALGHHEPKRALAAFNAYAKSLGFTDLDDFSSFGGDWAKALDRIRTGQAVLRKQCEYAGRKDHETNCSECAQMSQFPWWMDCSPTVDDVDTFPVTNWEV</sequence>